<dbReference type="Proteomes" id="UP000438448">
    <property type="component" value="Unassembled WGS sequence"/>
</dbReference>
<evidence type="ECO:0000256" key="6">
    <source>
        <dbReference type="ARBA" id="ARBA00022840"/>
    </source>
</evidence>
<keyword evidence="6" id="KW-0067">ATP-binding</keyword>
<dbReference type="PANTHER" id="PTHR24363:SF0">
    <property type="entry name" value="SERINE_THREONINE KINASE LIKE DOMAIN CONTAINING 1"/>
    <property type="match status" value="1"/>
</dbReference>
<feature type="domain" description="Protein kinase" evidence="10">
    <location>
        <begin position="250"/>
        <end position="519"/>
    </location>
</feature>
<comment type="caution">
    <text evidence="11">The sequence shown here is derived from an EMBL/GenBank/DDBJ whole genome shotgun (WGS) entry which is preliminary data.</text>
</comment>
<dbReference type="EMBL" id="WEGK01000004">
    <property type="protein sequence ID" value="MQY19247.1"/>
    <property type="molecule type" value="Genomic_DNA"/>
</dbReference>
<comment type="catalytic activity">
    <reaction evidence="8">
        <text>L-seryl-[protein] + ATP = O-phospho-L-seryl-[protein] + ADP + H(+)</text>
        <dbReference type="Rhea" id="RHEA:17989"/>
        <dbReference type="Rhea" id="RHEA-COMP:9863"/>
        <dbReference type="Rhea" id="RHEA-COMP:11604"/>
        <dbReference type="ChEBI" id="CHEBI:15378"/>
        <dbReference type="ChEBI" id="CHEBI:29999"/>
        <dbReference type="ChEBI" id="CHEBI:30616"/>
        <dbReference type="ChEBI" id="CHEBI:83421"/>
        <dbReference type="ChEBI" id="CHEBI:456216"/>
        <dbReference type="EC" id="2.7.11.1"/>
    </reaction>
</comment>
<dbReference type="InterPro" id="IPR011990">
    <property type="entry name" value="TPR-like_helical_dom_sf"/>
</dbReference>
<feature type="compositionally biased region" description="Low complexity" evidence="9">
    <location>
        <begin position="77"/>
        <end position="93"/>
    </location>
</feature>
<accession>A0A7K0D0K2</accession>
<evidence type="ECO:0000256" key="5">
    <source>
        <dbReference type="ARBA" id="ARBA00022777"/>
    </source>
</evidence>
<dbReference type="SUPFAM" id="SSF56112">
    <property type="entry name" value="Protein kinase-like (PK-like)"/>
    <property type="match status" value="1"/>
</dbReference>
<dbReference type="PROSITE" id="PS50011">
    <property type="entry name" value="PROTEIN_KINASE_DOM"/>
    <property type="match status" value="1"/>
</dbReference>
<dbReference type="InterPro" id="IPR031634">
    <property type="entry name" value="PknG_rubred"/>
</dbReference>
<evidence type="ECO:0000256" key="7">
    <source>
        <dbReference type="ARBA" id="ARBA00047899"/>
    </source>
</evidence>
<organism evidence="11 12">
    <name type="scientific">Nocardia macrotermitis</name>
    <dbReference type="NCBI Taxonomy" id="2585198"/>
    <lineage>
        <taxon>Bacteria</taxon>
        <taxon>Bacillati</taxon>
        <taxon>Actinomycetota</taxon>
        <taxon>Actinomycetes</taxon>
        <taxon>Mycobacteriales</taxon>
        <taxon>Nocardiaceae</taxon>
        <taxon>Nocardia</taxon>
    </lineage>
</organism>
<comment type="catalytic activity">
    <reaction evidence="7">
        <text>L-threonyl-[protein] + ATP = O-phospho-L-threonyl-[protein] + ADP + H(+)</text>
        <dbReference type="Rhea" id="RHEA:46608"/>
        <dbReference type="Rhea" id="RHEA-COMP:11060"/>
        <dbReference type="Rhea" id="RHEA-COMP:11605"/>
        <dbReference type="ChEBI" id="CHEBI:15378"/>
        <dbReference type="ChEBI" id="CHEBI:30013"/>
        <dbReference type="ChEBI" id="CHEBI:30616"/>
        <dbReference type="ChEBI" id="CHEBI:61977"/>
        <dbReference type="ChEBI" id="CHEBI:456216"/>
        <dbReference type="EC" id="2.7.11.1"/>
    </reaction>
</comment>
<dbReference type="GO" id="GO:0005524">
    <property type="term" value="F:ATP binding"/>
    <property type="evidence" value="ECO:0007669"/>
    <property type="project" value="UniProtKB-KW"/>
</dbReference>
<feature type="region of interest" description="Disordered" evidence="9">
    <location>
        <begin position="127"/>
        <end position="174"/>
    </location>
</feature>
<dbReference type="InterPro" id="IPR000719">
    <property type="entry name" value="Prot_kinase_dom"/>
</dbReference>
<protein>
    <recommendedName>
        <fullName evidence="1">non-specific serine/threonine protein kinase</fullName>
        <ecNumber evidence="1">2.7.11.1</ecNumber>
    </recommendedName>
</protein>
<keyword evidence="3 11" id="KW-0808">Transferase</keyword>
<dbReference type="AlphaFoldDB" id="A0A7K0D0K2"/>
<evidence type="ECO:0000256" key="9">
    <source>
        <dbReference type="SAM" id="MobiDB-lite"/>
    </source>
</evidence>
<feature type="compositionally biased region" description="Low complexity" evidence="9">
    <location>
        <begin position="148"/>
        <end position="166"/>
    </location>
</feature>
<evidence type="ECO:0000256" key="2">
    <source>
        <dbReference type="ARBA" id="ARBA00022527"/>
    </source>
</evidence>
<reference evidence="11 12" key="1">
    <citation type="submission" date="2019-10" db="EMBL/GenBank/DDBJ databases">
        <title>Nocardia macrotermitis sp. nov. and Nocardia aurantia sp. nov., isolated from the gut of fungus growing-termite Macrotermes natalensis.</title>
        <authorList>
            <person name="Benndorf R."/>
            <person name="Schwitalla J."/>
            <person name="Martin K."/>
            <person name="De Beer W."/>
            <person name="Kaster A.-K."/>
            <person name="Vollmers J."/>
            <person name="Poulsen M."/>
            <person name="Beemelmanns C."/>
        </authorList>
    </citation>
    <scope>NUCLEOTIDE SEQUENCE [LARGE SCALE GENOMIC DNA]</scope>
    <source>
        <strain evidence="11 12">RB20</strain>
    </source>
</reference>
<keyword evidence="5 11" id="KW-0418">Kinase</keyword>
<proteinExistence type="predicted"/>
<dbReference type="GO" id="GO:0004674">
    <property type="term" value="F:protein serine/threonine kinase activity"/>
    <property type="evidence" value="ECO:0007669"/>
    <property type="project" value="UniProtKB-KW"/>
</dbReference>
<evidence type="ECO:0000313" key="12">
    <source>
        <dbReference type="Proteomes" id="UP000438448"/>
    </source>
</evidence>
<dbReference type="Gene3D" id="3.30.200.20">
    <property type="entry name" value="Phosphorylase Kinase, domain 1"/>
    <property type="match status" value="1"/>
</dbReference>
<dbReference type="FunFam" id="3.30.200.20:FF:000205">
    <property type="entry name" value="Serine/threonine protein kinase"/>
    <property type="match status" value="1"/>
</dbReference>
<dbReference type="Pfam" id="PF16918">
    <property type="entry name" value="PknG_TPR"/>
    <property type="match status" value="1"/>
</dbReference>
<dbReference type="InterPro" id="IPR011009">
    <property type="entry name" value="Kinase-like_dom_sf"/>
</dbReference>
<dbReference type="EC" id="2.7.11.1" evidence="1"/>
<keyword evidence="2" id="KW-0723">Serine/threonine-protein kinase</keyword>
<gene>
    <name evidence="11" type="primary">pknG_2</name>
    <name evidence="11" type="ORF">NRB20_23320</name>
</gene>
<evidence type="ECO:0000256" key="8">
    <source>
        <dbReference type="ARBA" id="ARBA00048679"/>
    </source>
</evidence>
<keyword evidence="4" id="KW-0547">Nucleotide-binding</keyword>
<dbReference type="InterPro" id="IPR031636">
    <property type="entry name" value="PknG_TPR"/>
</dbReference>
<sequence>MSGTGARCTEIGCTGTIVEGYCDTCGTAPRIAASGVAASGAGVSTEGAKCAESDCTGTISDGFCDTCGTAPVAAGSAGSASSASTGNASAKGSQRTSGSAVEGSRCAESDCAGTISEGYCDTCGAAPAPERPSGSAEEAGTGTQPIATVGTERTGTRSVRTRSTSSRSRRGTLGAGMVDVPRVPRVDPASAVLDDPSVPEHKRFCANCERPVGRSRGDTPGRAEGFCPHCGSRFSFTPKLVAGELVGGQYEVAGPIAHGGLGWLYLATDRNVSNRWVVLKGLLNTGDPDAMAAAVAERRFLAQVEHPNIVKIFNFVEHTGPDRVPVGYIVMEYVGGTSLKQVLRSHRESAGAYLPPERAIAYVLEMLPALGYLHSLGLAYCDFKPDNVMQSDEQLELIDLGAVIAMDDQDSPIYGTAGYQAPEIAETGPTVASEVYTVGRTLAVLMMPVPERNGHFAEIPDPSIEPVLAQHDSLYRFLLRATADEPEARFASMEEMADQLTGVLRTVLSVRDDVPHPGLSVNFGPQRGAFGAGGASAVRVGEPERLDPREVVAALPVPLVDPTDTGAALLATTGGTSPAELEPAFEAGLRAVVTGKAESVEIPLRLIRAALETGDAADAQRRIDELAETIGEDWRLTWYRGLARLLVGEFDSAAVEFELVYAALPGEAAPQLALAAAAEQAGGMVGVSRGVESARAARYYDMVWRTDRSFVSAAFGLARLRGAGRDRTGAVEVLDQVDPASARHNDAAIAAVQILLTDRKPADITEELLREGGSRIERLVIESKYRAAQVRLGVLDAALDWLSTGHAATAPEPLLGHALDLDGVRLGLEVCYRDLARDAGDLWERIELVDRANRVRPRTML</sequence>
<dbReference type="PANTHER" id="PTHR24363">
    <property type="entry name" value="SERINE/THREONINE PROTEIN KINASE"/>
    <property type="match status" value="1"/>
</dbReference>
<dbReference type="CDD" id="cd14014">
    <property type="entry name" value="STKc_PknB_like"/>
    <property type="match status" value="1"/>
</dbReference>
<dbReference type="Pfam" id="PF00069">
    <property type="entry name" value="Pkinase"/>
    <property type="match status" value="1"/>
</dbReference>
<keyword evidence="12" id="KW-1185">Reference proteome</keyword>
<evidence type="ECO:0000256" key="3">
    <source>
        <dbReference type="ARBA" id="ARBA00022679"/>
    </source>
</evidence>
<name>A0A7K0D0K2_9NOCA</name>
<dbReference type="Gene3D" id="1.10.510.10">
    <property type="entry name" value="Transferase(Phosphotransferase) domain 1"/>
    <property type="match status" value="1"/>
</dbReference>
<dbReference type="Pfam" id="PF16919">
    <property type="entry name" value="PknG_rubred"/>
    <property type="match status" value="1"/>
</dbReference>
<evidence type="ECO:0000313" key="11">
    <source>
        <dbReference type="EMBL" id="MQY19247.1"/>
    </source>
</evidence>
<evidence type="ECO:0000256" key="4">
    <source>
        <dbReference type="ARBA" id="ARBA00022741"/>
    </source>
</evidence>
<feature type="region of interest" description="Disordered" evidence="9">
    <location>
        <begin position="77"/>
        <end position="100"/>
    </location>
</feature>
<dbReference type="FunFam" id="1.10.510.10:FF:000306">
    <property type="entry name" value="Serine/threonine protein kinase"/>
    <property type="match status" value="1"/>
</dbReference>
<evidence type="ECO:0000256" key="1">
    <source>
        <dbReference type="ARBA" id="ARBA00012513"/>
    </source>
</evidence>
<dbReference type="Gene3D" id="1.25.40.10">
    <property type="entry name" value="Tetratricopeptide repeat domain"/>
    <property type="match status" value="2"/>
</dbReference>
<evidence type="ECO:0000259" key="10">
    <source>
        <dbReference type="PROSITE" id="PS50011"/>
    </source>
</evidence>
<dbReference type="OrthoDB" id="137117at2"/>